<accession>A0A7F5RCU0</accession>
<feature type="domain" description="VPS9" evidence="2">
    <location>
        <begin position="83"/>
        <end position="233"/>
    </location>
</feature>
<dbReference type="Gene3D" id="1.10.3520.10">
    <property type="entry name" value="Glycolipid transfer protein"/>
    <property type="match status" value="1"/>
</dbReference>
<keyword evidence="1" id="KW-0813">Transport</keyword>
<dbReference type="SUPFAM" id="SSF110004">
    <property type="entry name" value="Glycolipid transfer protein, GLTP"/>
    <property type="match status" value="1"/>
</dbReference>
<reference evidence="4" key="1">
    <citation type="submission" date="2025-08" db="UniProtKB">
        <authorList>
            <consortium name="RefSeq"/>
        </authorList>
    </citation>
    <scope>IDENTIFICATION</scope>
    <source>
        <tissue evidence="4">Entire body</tissue>
    </source>
</reference>
<name>A0A7F5RCU0_AGRPL</name>
<dbReference type="Pfam" id="PF02204">
    <property type="entry name" value="VPS9"/>
    <property type="match status" value="1"/>
</dbReference>
<dbReference type="InterPro" id="IPR003123">
    <property type="entry name" value="VPS9"/>
</dbReference>
<dbReference type="OrthoDB" id="205255at2759"/>
<organism evidence="3 4">
    <name type="scientific">Agrilus planipennis</name>
    <name type="common">Emerald ash borer</name>
    <name type="synonym">Agrilus marcopoli</name>
    <dbReference type="NCBI Taxonomy" id="224129"/>
    <lineage>
        <taxon>Eukaryota</taxon>
        <taxon>Metazoa</taxon>
        <taxon>Ecdysozoa</taxon>
        <taxon>Arthropoda</taxon>
        <taxon>Hexapoda</taxon>
        <taxon>Insecta</taxon>
        <taxon>Pterygota</taxon>
        <taxon>Neoptera</taxon>
        <taxon>Endopterygota</taxon>
        <taxon>Coleoptera</taxon>
        <taxon>Polyphaga</taxon>
        <taxon>Elateriformia</taxon>
        <taxon>Buprestoidea</taxon>
        <taxon>Buprestidae</taxon>
        <taxon>Agrilinae</taxon>
        <taxon>Agrilus</taxon>
    </lineage>
</organism>
<evidence type="ECO:0000256" key="1">
    <source>
        <dbReference type="ARBA" id="ARBA00022448"/>
    </source>
</evidence>
<dbReference type="PANTHER" id="PTHR10219:SF25">
    <property type="entry name" value="PLECKSTRIN HOMOLOGY DOMAIN-CONTAINING FAMILY A MEMBER 8"/>
    <property type="match status" value="1"/>
</dbReference>
<protein>
    <submittedName>
        <fullName evidence="4">Uncharacterized protein LOC108739854</fullName>
    </submittedName>
</protein>
<keyword evidence="3" id="KW-1185">Reference proteome</keyword>
<dbReference type="KEGG" id="apln:108739854"/>
<evidence type="ECO:0000259" key="2">
    <source>
        <dbReference type="PROSITE" id="PS51205"/>
    </source>
</evidence>
<dbReference type="Proteomes" id="UP000192223">
    <property type="component" value="Unplaced"/>
</dbReference>
<dbReference type="RefSeq" id="XP_025833789.1">
    <property type="nucleotide sequence ID" value="XM_025978004.1"/>
</dbReference>
<evidence type="ECO:0000313" key="3">
    <source>
        <dbReference type="Proteomes" id="UP000192223"/>
    </source>
</evidence>
<evidence type="ECO:0000313" key="4">
    <source>
        <dbReference type="RefSeq" id="XP_025833789.1"/>
    </source>
</evidence>
<dbReference type="InterPro" id="IPR036497">
    <property type="entry name" value="GLTP_sf"/>
</dbReference>
<dbReference type="GO" id="GO:0016020">
    <property type="term" value="C:membrane"/>
    <property type="evidence" value="ECO:0007669"/>
    <property type="project" value="TreeGrafter"/>
</dbReference>
<dbReference type="GO" id="GO:1902387">
    <property type="term" value="F:ceramide 1-phosphate binding"/>
    <property type="evidence" value="ECO:0007669"/>
    <property type="project" value="TreeGrafter"/>
</dbReference>
<dbReference type="AlphaFoldDB" id="A0A7F5RCU0"/>
<dbReference type="PANTHER" id="PTHR10219">
    <property type="entry name" value="GLYCOLIPID TRANSFER PROTEIN-RELATED"/>
    <property type="match status" value="1"/>
</dbReference>
<dbReference type="InParanoid" id="A0A7F5RCU0"/>
<feature type="non-terminal residue" evidence="4">
    <location>
        <position position="1"/>
    </location>
</feature>
<dbReference type="GO" id="GO:0005829">
    <property type="term" value="C:cytosol"/>
    <property type="evidence" value="ECO:0007669"/>
    <property type="project" value="TreeGrafter"/>
</dbReference>
<dbReference type="PROSITE" id="PS51205">
    <property type="entry name" value="VPS9"/>
    <property type="match status" value="1"/>
</dbReference>
<gene>
    <name evidence="4" type="primary">LOC108739854</name>
</gene>
<dbReference type="Pfam" id="PF08718">
    <property type="entry name" value="GLTP"/>
    <property type="match status" value="1"/>
</dbReference>
<sequence>HWCPVLNTDKFGKVFASIRNDIQGNIQKIYKRYNENPGKNRFLEDMLFGEKAEGGLIIKDSLEWLRRNLHFILRFLQLIIEDADVDIVEQNFSSYLRVAYSETLQSYHGWMGSHLFNITEFANLDNHDSPIKKLNCICTTLDLIYADLKYFLIKIFCINSDSELQIPIVEERDVSAILLYVIIKAKPLHIKTNIYLMENFEDTSAEYNKKREILKKFKSAVDNLFHLSKSSLRAAYEEGIKDLDLKQIISLTNNKTNYKELSTPLQLRNYEILKLVLLATNI</sequence>
<dbReference type="InterPro" id="IPR014830">
    <property type="entry name" value="Glycolipid_transfer_prot_dom"/>
</dbReference>
<dbReference type="GeneID" id="108739854"/>
<proteinExistence type="predicted"/>
<dbReference type="GO" id="GO:1902388">
    <property type="term" value="F:ceramide 1-phosphate transfer activity"/>
    <property type="evidence" value="ECO:0007669"/>
    <property type="project" value="TreeGrafter"/>
</dbReference>